<comment type="catalytic activity">
    <reaction evidence="7 8">
        <text>L-histidinol + 2 NAD(+) + H2O = L-histidine + 2 NADH + 3 H(+)</text>
        <dbReference type="Rhea" id="RHEA:20641"/>
        <dbReference type="ChEBI" id="CHEBI:15377"/>
        <dbReference type="ChEBI" id="CHEBI:15378"/>
        <dbReference type="ChEBI" id="CHEBI:57540"/>
        <dbReference type="ChEBI" id="CHEBI:57595"/>
        <dbReference type="ChEBI" id="CHEBI:57699"/>
        <dbReference type="ChEBI" id="CHEBI:57945"/>
        <dbReference type="EC" id="1.1.1.23"/>
    </reaction>
</comment>
<dbReference type="AlphaFoldDB" id="A0A1E8EX37"/>
<keyword evidence="16" id="KW-1185">Reference proteome</keyword>
<evidence type="ECO:0000256" key="1">
    <source>
        <dbReference type="ARBA" id="ARBA00003850"/>
    </source>
</evidence>
<evidence type="ECO:0000256" key="7">
    <source>
        <dbReference type="ARBA" id="ARBA00049489"/>
    </source>
</evidence>
<evidence type="ECO:0000256" key="4">
    <source>
        <dbReference type="ARBA" id="ARBA00022723"/>
    </source>
</evidence>
<evidence type="ECO:0000256" key="2">
    <source>
        <dbReference type="ARBA" id="ARBA00010178"/>
    </source>
</evidence>
<evidence type="ECO:0000313" key="15">
    <source>
        <dbReference type="EMBL" id="OFI05358.1"/>
    </source>
</evidence>
<organism evidence="15 16">
    <name type="scientific">Clostridium acetireducens DSM 10703</name>
    <dbReference type="NCBI Taxonomy" id="1121290"/>
    <lineage>
        <taxon>Bacteria</taxon>
        <taxon>Bacillati</taxon>
        <taxon>Bacillota</taxon>
        <taxon>Clostridia</taxon>
        <taxon>Eubacteriales</taxon>
        <taxon>Clostridiaceae</taxon>
        <taxon>Clostridium</taxon>
    </lineage>
</organism>
<feature type="binding site" evidence="8 12">
    <location>
        <position position="262"/>
    </location>
    <ligand>
        <name>substrate</name>
    </ligand>
</feature>
<proteinExistence type="inferred from homology"/>
<evidence type="ECO:0000256" key="8">
    <source>
        <dbReference type="HAMAP-Rule" id="MF_01024"/>
    </source>
</evidence>
<feature type="active site" description="Proton acceptor" evidence="8 10">
    <location>
        <position position="331"/>
    </location>
</feature>
<dbReference type="PATRIC" id="fig|1121290.3.peg.1799"/>
<dbReference type="Proteomes" id="UP000175744">
    <property type="component" value="Unassembled WGS sequence"/>
</dbReference>
<dbReference type="PANTHER" id="PTHR21256">
    <property type="entry name" value="HISTIDINOL DEHYDROGENASE HDH"/>
    <property type="match status" value="1"/>
</dbReference>
<dbReference type="InterPro" id="IPR022695">
    <property type="entry name" value="Histidinol_DH_monofunct"/>
</dbReference>
<dbReference type="PANTHER" id="PTHR21256:SF2">
    <property type="entry name" value="HISTIDINE BIOSYNTHESIS TRIFUNCTIONAL PROTEIN"/>
    <property type="match status" value="1"/>
</dbReference>
<feature type="binding site" evidence="8 11">
    <location>
        <position position="132"/>
    </location>
    <ligand>
        <name>NAD(+)</name>
        <dbReference type="ChEBI" id="CHEBI:57540"/>
    </ligand>
</feature>
<dbReference type="GO" id="GO:0051287">
    <property type="term" value="F:NAD binding"/>
    <property type="evidence" value="ECO:0007669"/>
    <property type="project" value="InterPro"/>
</dbReference>
<dbReference type="PROSITE" id="PS00611">
    <property type="entry name" value="HISOL_DEHYDROGENASE"/>
    <property type="match status" value="1"/>
</dbReference>
<dbReference type="InterPro" id="IPR016161">
    <property type="entry name" value="Ald_DH/histidinol_DH"/>
</dbReference>
<dbReference type="GO" id="GO:0008270">
    <property type="term" value="F:zinc ion binding"/>
    <property type="evidence" value="ECO:0007669"/>
    <property type="project" value="UniProtKB-UniRule"/>
</dbReference>
<gene>
    <name evidence="8 15" type="primary">hisD</name>
    <name evidence="15" type="ORF">CLOACE_18060</name>
</gene>
<name>A0A1E8EX37_9CLOT</name>
<feature type="binding site" evidence="8 13">
    <location>
        <position position="364"/>
    </location>
    <ligand>
        <name>Zn(2+)</name>
        <dbReference type="ChEBI" id="CHEBI:29105"/>
    </ligand>
</feature>
<dbReference type="GO" id="GO:0004399">
    <property type="term" value="F:histidinol dehydrogenase activity"/>
    <property type="evidence" value="ECO:0007669"/>
    <property type="project" value="UniProtKB-UniRule"/>
</dbReference>
<evidence type="ECO:0000256" key="11">
    <source>
        <dbReference type="PIRSR" id="PIRSR000099-2"/>
    </source>
</evidence>
<evidence type="ECO:0000256" key="3">
    <source>
        <dbReference type="ARBA" id="ARBA00012965"/>
    </source>
</evidence>
<feature type="binding site" evidence="8 12">
    <location>
        <position position="331"/>
    </location>
    <ligand>
        <name>substrate</name>
    </ligand>
</feature>
<comment type="caution">
    <text evidence="15">The sequence shown here is derived from an EMBL/GenBank/DDBJ whole genome shotgun (WGS) entry which is preliminary data.</text>
</comment>
<dbReference type="SUPFAM" id="SSF53720">
    <property type="entry name" value="ALDH-like"/>
    <property type="match status" value="1"/>
</dbReference>
<dbReference type="FunFam" id="3.40.50.1980:FF:000001">
    <property type="entry name" value="Histidinol dehydrogenase"/>
    <property type="match status" value="1"/>
</dbReference>
<protein>
    <recommendedName>
        <fullName evidence="3 8">Histidinol dehydrogenase</fullName>
        <shortName evidence="8">HDH</shortName>
        <ecNumber evidence="3 8">1.1.1.23</ecNumber>
    </recommendedName>
</protein>
<keyword evidence="8" id="KW-0368">Histidine biosynthesis</keyword>
<dbReference type="NCBIfam" id="TIGR00069">
    <property type="entry name" value="hisD"/>
    <property type="match status" value="1"/>
</dbReference>
<dbReference type="CDD" id="cd06572">
    <property type="entry name" value="Histidinol_dh"/>
    <property type="match status" value="1"/>
</dbReference>
<dbReference type="Gene3D" id="1.20.5.1300">
    <property type="match status" value="1"/>
</dbReference>
<feature type="binding site" evidence="8 12">
    <location>
        <position position="423"/>
    </location>
    <ligand>
        <name>substrate</name>
    </ligand>
</feature>
<feature type="binding site" evidence="8 12">
    <location>
        <position position="265"/>
    </location>
    <ligand>
        <name>substrate</name>
    </ligand>
</feature>
<dbReference type="UniPathway" id="UPA00031">
    <property type="reaction ID" value="UER00014"/>
</dbReference>
<evidence type="ECO:0000256" key="5">
    <source>
        <dbReference type="ARBA" id="ARBA00022833"/>
    </source>
</evidence>
<feature type="binding site" evidence="8 13">
    <location>
        <position position="262"/>
    </location>
    <ligand>
        <name>Zn(2+)</name>
        <dbReference type="ChEBI" id="CHEBI:29105"/>
    </ligand>
</feature>
<dbReference type="Pfam" id="PF00815">
    <property type="entry name" value="Histidinol_dh"/>
    <property type="match status" value="1"/>
</dbReference>
<feature type="binding site" evidence="8 12">
    <location>
        <position position="240"/>
    </location>
    <ligand>
        <name>substrate</name>
    </ligand>
</feature>
<comment type="similarity">
    <text evidence="2 8 9 14">Belongs to the histidinol dehydrogenase family.</text>
</comment>
<reference evidence="15 16" key="1">
    <citation type="submission" date="2016-06" db="EMBL/GenBank/DDBJ databases">
        <title>Genome sequence of Clostridium acetireducens DSM 10703.</title>
        <authorList>
            <person name="Poehlein A."/>
            <person name="Fluechter S."/>
            <person name="Duerre P."/>
            <person name="Daniel R."/>
        </authorList>
    </citation>
    <scope>NUCLEOTIDE SEQUENCE [LARGE SCALE GENOMIC DNA]</scope>
    <source>
        <strain evidence="15 16">DSM 10703</strain>
    </source>
</reference>
<evidence type="ECO:0000256" key="14">
    <source>
        <dbReference type="RuleBase" id="RU004175"/>
    </source>
</evidence>
<dbReference type="GO" id="GO:0000105">
    <property type="term" value="P:L-histidine biosynthetic process"/>
    <property type="evidence" value="ECO:0007669"/>
    <property type="project" value="UniProtKB-UniRule"/>
</dbReference>
<evidence type="ECO:0000256" key="13">
    <source>
        <dbReference type="PIRSR" id="PIRSR000099-4"/>
    </source>
</evidence>
<dbReference type="InterPro" id="IPR012131">
    <property type="entry name" value="Hstdl_DH"/>
</dbReference>
<keyword evidence="8" id="KW-0028">Amino-acid biosynthesis</keyword>
<dbReference type="InterPro" id="IPR001692">
    <property type="entry name" value="Histidinol_DH_CS"/>
</dbReference>
<dbReference type="STRING" id="1121290.CLAOCE_18060"/>
<dbReference type="PRINTS" id="PR00083">
    <property type="entry name" value="HOLDHDRGNASE"/>
</dbReference>
<comment type="pathway">
    <text evidence="8">Amino-acid biosynthesis; L-histidine biosynthesis; L-histidine from 5-phospho-alpha-D-ribose 1-diphosphate: step 9/9.</text>
</comment>
<evidence type="ECO:0000256" key="9">
    <source>
        <dbReference type="PIRNR" id="PIRNR000099"/>
    </source>
</evidence>
<keyword evidence="5 8" id="KW-0862">Zinc</keyword>
<feature type="active site" description="Proton acceptor" evidence="8 10">
    <location>
        <position position="330"/>
    </location>
</feature>
<feature type="binding site" evidence="8 13">
    <location>
        <position position="423"/>
    </location>
    <ligand>
        <name>Zn(2+)</name>
        <dbReference type="ChEBI" id="CHEBI:29105"/>
    </ligand>
</feature>
<sequence length="432" mass="48005">MECPIINIIDYKENAEVLLNMQNREELIRKDVVDRVNIILNNIKERGDQALIEYTNKFDSTLINIKNICVTEEEIKYAYDKVDKKFLEAIYFAKKNIEEFHSKQKENSWIDTSKEEIMLGQIIRPLERVAIYVPGGTASYPSSVLMNAVPAKVAGVKEIVMITPPSKNGEINPNILVAADIAGVDKIYKIGGAQAVAAMAFGTKTIKKVDKIVGPGNIYVAMAKRSVYGHVDIDMIAGPSEILIIADKYANPKFIAADLMSQAEHDKIASAILVTNSLDIAKNVQLEIKNQIENLKRKEIIKSSLKNYGGILLVKDINEAINIANNIAPEHLELMVKNPFNILNEIKNAGSIFLGEFSPEPLGDYIAGPNHVLPTNGTARFFSPLSVEDFMKKSNFLCYSQNKLLNVKDKIVKLANTEGLTAHANSIKVRFE</sequence>
<evidence type="ECO:0000256" key="10">
    <source>
        <dbReference type="PIRSR" id="PIRSR000099-1"/>
    </source>
</evidence>
<keyword evidence="8 11" id="KW-0520">NAD</keyword>
<dbReference type="OrthoDB" id="9805269at2"/>
<evidence type="ECO:0000256" key="6">
    <source>
        <dbReference type="ARBA" id="ARBA00023002"/>
    </source>
</evidence>
<comment type="function">
    <text evidence="1 8">Catalyzes the sequential NAD-dependent oxidations of L-histidinol to L-histidinaldehyde and then to L-histidine.</text>
</comment>
<keyword evidence="4 8" id="KW-0479">Metal-binding</keyword>
<feature type="binding site" evidence="8 12">
    <location>
        <position position="364"/>
    </location>
    <ligand>
        <name>substrate</name>
    </ligand>
</feature>
<keyword evidence="6 8" id="KW-0560">Oxidoreductase</keyword>
<dbReference type="Gene3D" id="3.40.50.1980">
    <property type="entry name" value="Nitrogenase molybdenum iron protein domain"/>
    <property type="match status" value="2"/>
</dbReference>
<dbReference type="HAMAP" id="MF_01024">
    <property type="entry name" value="HisD"/>
    <property type="match status" value="1"/>
</dbReference>
<evidence type="ECO:0000256" key="12">
    <source>
        <dbReference type="PIRSR" id="PIRSR000099-3"/>
    </source>
</evidence>
<dbReference type="EC" id="1.1.1.23" evidence="3 8"/>
<dbReference type="PIRSF" id="PIRSF000099">
    <property type="entry name" value="Histidinol_dh"/>
    <property type="match status" value="1"/>
</dbReference>
<dbReference type="FunFam" id="3.40.50.1980:FF:000026">
    <property type="entry name" value="Histidinol dehydrogenase"/>
    <property type="match status" value="1"/>
</dbReference>
<dbReference type="GO" id="GO:0005829">
    <property type="term" value="C:cytosol"/>
    <property type="evidence" value="ECO:0007669"/>
    <property type="project" value="TreeGrafter"/>
</dbReference>
<feature type="binding site" evidence="8 12">
    <location>
        <position position="418"/>
    </location>
    <ligand>
        <name>substrate</name>
    </ligand>
</feature>
<feature type="binding site" evidence="8 11">
    <location>
        <position position="194"/>
    </location>
    <ligand>
        <name>NAD(+)</name>
        <dbReference type="ChEBI" id="CHEBI:57540"/>
    </ligand>
</feature>
<evidence type="ECO:0000313" key="16">
    <source>
        <dbReference type="Proteomes" id="UP000175744"/>
    </source>
</evidence>
<comment type="cofactor">
    <cofactor evidence="8 13">
        <name>Zn(2+)</name>
        <dbReference type="ChEBI" id="CHEBI:29105"/>
    </cofactor>
    <text evidence="8 13">Binds 1 zinc ion per subunit.</text>
</comment>
<dbReference type="EMBL" id="LZFO01000029">
    <property type="protein sequence ID" value="OFI05358.1"/>
    <property type="molecule type" value="Genomic_DNA"/>
</dbReference>
<feature type="binding site" evidence="8 11">
    <location>
        <position position="217"/>
    </location>
    <ligand>
        <name>NAD(+)</name>
        <dbReference type="ChEBI" id="CHEBI:57540"/>
    </ligand>
</feature>
<feature type="binding site" evidence="8 13">
    <location>
        <position position="265"/>
    </location>
    <ligand>
        <name>Zn(2+)</name>
        <dbReference type="ChEBI" id="CHEBI:29105"/>
    </ligand>
</feature>
<accession>A0A1E8EX37</accession>